<keyword evidence="2" id="KW-1185">Reference proteome</keyword>
<dbReference type="PANTHER" id="PTHR42877:SF4">
    <property type="entry name" value="FAD_NAD(P)-BINDING DOMAIN-CONTAINING PROTEIN-RELATED"/>
    <property type="match status" value="1"/>
</dbReference>
<protein>
    <submittedName>
        <fullName evidence="1">NAD(P)/FAD-dependent oxidoreductase</fullName>
    </submittedName>
</protein>
<reference evidence="2" key="1">
    <citation type="journal article" date="2019" name="Int. J. Syst. Evol. Microbiol.">
        <title>The Global Catalogue of Microorganisms (GCM) 10K type strain sequencing project: providing services to taxonomists for standard genome sequencing and annotation.</title>
        <authorList>
            <consortium name="The Broad Institute Genomics Platform"/>
            <consortium name="The Broad Institute Genome Sequencing Center for Infectious Disease"/>
            <person name="Wu L."/>
            <person name="Ma J."/>
        </authorList>
    </citation>
    <scope>NUCLEOTIDE SEQUENCE [LARGE SCALE GENOMIC DNA]</scope>
    <source>
        <strain evidence="2">JCM 14046</strain>
    </source>
</reference>
<dbReference type="InterPro" id="IPR036188">
    <property type="entry name" value="FAD/NAD-bd_sf"/>
</dbReference>
<dbReference type="PANTHER" id="PTHR42877">
    <property type="entry name" value="L-ORNITHINE N(5)-MONOOXYGENASE-RELATED"/>
    <property type="match status" value="1"/>
</dbReference>
<dbReference type="EMBL" id="BAAAMY010000014">
    <property type="protein sequence ID" value="GAA1931465.1"/>
    <property type="molecule type" value="Genomic_DNA"/>
</dbReference>
<dbReference type="SUPFAM" id="SSF51905">
    <property type="entry name" value="FAD/NAD(P)-binding domain"/>
    <property type="match status" value="1"/>
</dbReference>
<dbReference type="PRINTS" id="PR00411">
    <property type="entry name" value="PNDRDTASEI"/>
</dbReference>
<sequence>MSPREPSVEPSPPLSAVVVGAGFGGLAAAIELRRRGVADVVVVERGDDVGGVWRENTYPGAACDVPSPFYSFSYAPHARWPRRFSRQPAILDYLRRVAEEHDVRRLVRFSTAVLAASYDDRTGRWTVALDDGSELVCDVLVSAVGQLSEPAVPDLPGREDFAGVAFHTARWRHDVDLTGRRVAVVGTGASAVQAVPEIAGTAAHLTVVQRTPPYLLPRPDRAWGPRHHRVFAAVPPVLAAERLFWYLAVEALSVAWAYARPLAALLRAWSRLSMRRATAAEPGLFEKVWPRYAIGCKRLLFSDDYLPALARPDVTLVTGGVDRVEPDGLVLDDGTRHPVDVIVWGTGFAAADFLSSLRVTGAGGRDLHEVWRDGAHAHHGLTVPGFPGLLLMYGPNTNTGGGSIVHFLETQARYLGDYVEARRRAGAPLDVRAEVERASDERVQRRLRRSVWTRCSSWYRTAGGRITTNWPGLGVEYRRTARFTEADYAPARSPVAA</sequence>
<organism evidence="1 2">
    <name type="scientific">Nocardioides lentus</name>
    <dbReference type="NCBI Taxonomy" id="338077"/>
    <lineage>
        <taxon>Bacteria</taxon>
        <taxon>Bacillati</taxon>
        <taxon>Actinomycetota</taxon>
        <taxon>Actinomycetes</taxon>
        <taxon>Propionibacteriales</taxon>
        <taxon>Nocardioidaceae</taxon>
        <taxon>Nocardioides</taxon>
    </lineage>
</organism>
<dbReference type="Proteomes" id="UP001501612">
    <property type="component" value="Unassembled WGS sequence"/>
</dbReference>
<comment type="caution">
    <text evidence="1">The sequence shown here is derived from an EMBL/GenBank/DDBJ whole genome shotgun (WGS) entry which is preliminary data.</text>
</comment>
<dbReference type="Pfam" id="PF13738">
    <property type="entry name" value="Pyr_redox_3"/>
    <property type="match status" value="1"/>
</dbReference>
<evidence type="ECO:0000313" key="2">
    <source>
        <dbReference type="Proteomes" id="UP001501612"/>
    </source>
</evidence>
<evidence type="ECO:0000313" key="1">
    <source>
        <dbReference type="EMBL" id="GAA1931465.1"/>
    </source>
</evidence>
<dbReference type="Gene3D" id="3.50.50.60">
    <property type="entry name" value="FAD/NAD(P)-binding domain"/>
    <property type="match status" value="2"/>
</dbReference>
<accession>A0ABP5B7Z8</accession>
<dbReference type="RefSeq" id="WP_344009385.1">
    <property type="nucleotide sequence ID" value="NZ_BAAAMY010000014.1"/>
</dbReference>
<gene>
    <name evidence="1" type="ORF">GCM10009737_36790</name>
</gene>
<proteinExistence type="predicted"/>
<name>A0ABP5B7Z8_9ACTN</name>
<dbReference type="InterPro" id="IPR051209">
    <property type="entry name" value="FAD-bind_Monooxygenase_sf"/>
</dbReference>